<dbReference type="EMBL" id="BAABHO010000068">
    <property type="protein sequence ID" value="GAA4810005.1"/>
    <property type="molecule type" value="Genomic_DNA"/>
</dbReference>
<feature type="transmembrane region" description="Helical" evidence="9">
    <location>
        <begin position="327"/>
        <end position="351"/>
    </location>
</feature>
<dbReference type="PROSITE" id="PS00107">
    <property type="entry name" value="PROTEIN_KINASE_ATP"/>
    <property type="match status" value="1"/>
</dbReference>
<keyword evidence="5" id="KW-0418">Kinase</keyword>
<evidence type="ECO:0000256" key="1">
    <source>
        <dbReference type="ARBA" id="ARBA00012513"/>
    </source>
</evidence>
<evidence type="ECO:0000313" key="12">
    <source>
        <dbReference type="Proteomes" id="UP001500928"/>
    </source>
</evidence>
<dbReference type="CDD" id="cd14014">
    <property type="entry name" value="STKc_PknB_like"/>
    <property type="match status" value="1"/>
</dbReference>
<evidence type="ECO:0000256" key="6">
    <source>
        <dbReference type="ARBA" id="ARBA00022840"/>
    </source>
</evidence>
<dbReference type="SUPFAM" id="SSF50974">
    <property type="entry name" value="Nitrous oxide reductase, N-terminal domain"/>
    <property type="match status" value="1"/>
</dbReference>
<evidence type="ECO:0000256" key="7">
    <source>
        <dbReference type="PROSITE-ProRule" id="PRU10141"/>
    </source>
</evidence>
<keyword evidence="9" id="KW-0812">Transmembrane</keyword>
<feature type="region of interest" description="Disordered" evidence="8">
    <location>
        <begin position="247"/>
        <end position="320"/>
    </location>
</feature>
<keyword evidence="9" id="KW-1133">Transmembrane helix</keyword>
<gene>
    <name evidence="11" type="ORF">GCM10023200_54740</name>
</gene>
<sequence length="658" mass="68133">MPGERFGPYELVGLIGRGGMGEVHRAIDTRKNRGEVALKRLPAGLAADPDFQRRFLREAELAARLRDPHVIPIHDYGEIDGQPYLDMRLVDGTDLASHLARNGPLDPSRAVDLVAQVAGALDAAHAEGLVHRDVKPHNILLAGGGGPDFAYLIDFGIAANLLTNSRSSSMVSGTAAYMAPERFGAGGDHRVDVYALGCVLHELLTGRTPFTGDFLQLLQAHVHEPPPRPSSLRPDLPRGLDDVVTTAMAKDPDRRHATAGALAAAARGAPERPATPRPAPSPPRARESRAKTRSAAAPPVRLRSVPPLPPLRSRPPRRSWYRRPGTVGGLVALGALALVGIVIAVVGGGGVGEASVTSLARAGTHLALGPDARTGLLVTNGLDSRAGVMDIDVDATDPQQGIPVDVPGNLTDVALSPDGRRGYVTRAQPGADALVVIDRATQAVAASVPVRSPSDVEVAPDGAQVYVVDGFGAGAVSVVDAASNTVTATVDDLPGAMAMALSPDGRRAYVATSSGLAVIDTATNTVSARYPAAAGTGAFGVRVAPDGRHVYSAVDGGSGNPSLLVVDTATFGVATVPLRNGTVSGVGVTPDGARVVVATTSFSLRDDETNLVSTVDTASTTVSRQGTVTYPWPSHITVTPDGRNAYFFPSEHLSTVEV</sequence>
<reference evidence="12" key="1">
    <citation type="journal article" date="2019" name="Int. J. Syst. Evol. Microbiol.">
        <title>The Global Catalogue of Microorganisms (GCM) 10K type strain sequencing project: providing services to taxonomists for standard genome sequencing and annotation.</title>
        <authorList>
            <consortium name="The Broad Institute Genomics Platform"/>
            <consortium name="The Broad Institute Genome Sequencing Center for Infectious Disease"/>
            <person name="Wu L."/>
            <person name="Ma J."/>
        </authorList>
    </citation>
    <scope>NUCLEOTIDE SEQUENCE [LARGE SCALE GENOMIC DNA]</scope>
    <source>
        <strain evidence="12">JCM 17979</strain>
    </source>
</reference>
<dbReference type="Pfam" id="PF00069">
    <property type="entry name" value="Pkinase"/>
    <property type="match status" value="1"/>
</dbReference>
<dbReference type="Proteomes" id="UP001500928">
    <property type="component" value="Unassembled WGS sequence"/>
</dbReference>
<feature type="compositionally biased region" description="Pro residues" evidence="8">
    <location>
        <begin position="273"/>
        <end position="283"/>
    </location>
</feature>
<keyword evidence="3" id="KW-0808">Transferase</keyword>
<dbReference type="PROSITE" id="PS00108">
    <property type="entry name" value="PROTEIN_KINASE_ST"/>
    <property type="match status" value="1"/>
</dbReference>
<keyword evidence="12" id="KW-1185">Reference proteome</keyword>
<dbReference type="RefSeq" id="WP_345423630.1">
    <property type="nucleotide sequence ID" value="NZ_BAABHO010000068.1"/>
</dbReference>
<feature type="compositionally biased region" description="Low complexity" evidence="8">
    <location>
        <begin position="258"/>
        <end position="272"/>
    </location>
</feature>
<keyword evidence="2" id="KW-0723">Serine/threonine-protein kinase</keyword>
<dbReference type="PANTHER" id="PTHR43289">
    <property type="entry name" value="MITOGEN-ACTIVATED PROTEIN KINASE KINASE KINASE 20-RELATED"/>
    <property type="match status" value="1"/>
</dbReference>
<dbReference type="InterPro" id="IPR000719">
    <property type="entry name" value="Prot_kinase_dom"/>
</dbReference>
<dbReference type="PROSITE" id="PS50011">
    <property type="entry name" value="PROTEIN_KINASE_DOM"/>
    <property type="match status" value="1"/>
</dbReference>
<dbReference type="Gene3D" id="2.130.10.10">
    <property type="entry name" value="YVTN repeat-like/Quinoprotein amine dehydrogenase"/>
    <property type="match status" value="2"/>
</dbReference>
<dbReference type="InterPro" id="IPR008271">
    <property type="entry name" value="Ser/Thr_kinase_AS"/>
</dbReference>
<dbReference type="InterPro" id="IPR017441">
    <property type="entry name" value="Protein_kinase_ATP_BS"/>
</dbReference>
<evidence type="ECO:0000256" key="4">
    <source>
        <dbReference type="ARBA" id="ARBA00022741"/>
    </source>
</evidence>
<dbReference type="SUPFAM" id="SSF56112">
    <property type="entry name" value="Protein kinase-like (PK-like)"/>
    <property type="match status" value="1"/>
</dbReference>
<dbReference type="PANTHER" id="PTHR43289:SF6">
    <property type="entry name" value="SERINE_THREONINE-PROTEIN KINASE NEKL-3"/>
    <property type="match status" value="1"/>
</dbReference>
<keyword evidence="9" id="KW-0472">Membrane</keyword>
<protein>
    <recommendedName>
        <fullName evidence="1">non-specific serine/threonine protein kinase</fullName>
        <ecNumber evidence="1">2.7.11.1</ecNumber>
    </recommendedName>
</protein>
<dbReference type="InterPro" id="IPR015943">
    <property type="entry name" value="WD40/YVTN_repeat-like_dom_sf"/>
</dbReference>
<dbReference type="EC" id="2.7.11.1" evidence="1"/>
<evidence type="ECO:0000313" key="11">
    <source>
        <dbReference type="EMBL" id="GAA4810005.1"/>
    </source>
</evidence>
<organism evidence="11 12">
    <name type="scientific">Actinomycetospora chlora</name>
    <dbReference type="NCBI Taxonomy" id="663608"/>
    <lineage>
        <taxon>Bacteria</taxon>
        <taxon>Bacillati</taxon>
        <taxon>Actinomycetota</taxon>
        <taxon>Actinomycetes</taxon>
        <taxon>Pseudonocardiales</taxon>
        <taxon>Pseudonocardiaceae</taxon>
        <taxon>Actinomycetospora</taxon>
    </lineage>
</organism>
<evidence type="ECO:0000256" key="3">
    <source>
        <dbReference type="ARBA" id="ARBA00022679"/>
    </source>
</evidence>
<dbReference type="InterPro" id="IPR011045">
    <property type="entry name" value="N2O_reductase_N"/>
</dbReference>
<dbReference type="Gene3D" id="3.30.200.20">
    <property type="entry name" value="Phosphorylase Kinase, domain 1"/>
    <property type="match status" value="1"/>
</dbReference>
<comment type="caution">
    <text evidence="11">The sequence shown here is derived from an EMBL/GenBank/DDBJ whole genome shotgun (WGS) entry which is preliminary data.</text>
</comment>
<feature type="binding site" evidence="7">
    <location>
        <position position="39"/>
    </location>
    <ligand>
        <name>ATP</name>
        <dbReference type="ChEBI" id="CHEBI:30616"/>
    </ligand>
</feature>
<evidence type="ECO:0000259" key="10">
    <source>
        <dbReference type="PROSITE" id="PS50011"/>
    </source>
</evidence>
<name>A0ABP9CG34_9PSEU</name>
<dbReference type="SMART" id="SM00220">
    <property type="entry name" value="S_TKc"/>
    <property type="match status" value="1"/>
</dbReference>
<dbReference type="InterPro" id="IPR011009">
    <property type="entry name" value="Kinase-like_dom_sf"/>
</dbReference>
<keyword evidence="4 7" id="KW-0547">Nucleotide-binding</keyword>
<evidence type="ECO:0000256" key="9">
    <source>
        <dbReference type="SAM" id="Phobius"/>
    </source>
</evidence>
<evidence type="ECO:0000256" key="8">
    <source>
        <dbReference type="SAM" id="MobiDB-lite"/>
    </source>
</evidence>
<proteinExistence type="predicted"/>
<dbReference type="Gene3D" id="1.10.510.10">
    <property type="entry name" value="Transferase(Phosphotransferase) domain 1"/>
    <property type="match status" value="1"/>
</dbReference>
<keyword evidence="6 7" id="KW-0067">ATP-binding</keyword>
<accession>A0ABP9CG34</accession>
<evidence type="ECO:0000256" key="2">
    <source>
        <dbReference type="ARBA" id="ARBA00022527"/>
    </source>
</evidence>
<feature type="domain" description="Protein kinase" evidence="10">
    <location>
        <begin position="9"/>
        <end position="275"/>
    </location>
</feature>
<evidence type="ECO:0000256" key="5">
    <source>
        <dbReference type="ARBA" id="ARBA00022777"/>
    </source>
</evidence>